<evidence type="ECO:0000256" key="1">
    <source>
        <dbReference type="SAM" id="MobiDB-lite"/>
    </source>
</evidence>
<keyword evidence="2" id="KW-0687">Ribonucleoprotein</keyword>
<organism evidence="2 3">
    <name type="scientific">Vairimorpha ceranae</name>
    <dbReference type="NCBI Taxonomy" id="40302"/>
    <lineage>
        <taxon>Eukaryota</taxon>
        <taxon>Fungi</taxon>
        <taxon>Fungi incertae sedis</taxon>
        <taxon>Microsporidia</taxon>
        <taxon>Nosematidae</taxon>
        <taxon>Vairimorpha</taxon>
    </lineage>
</organism>
<feature type="region of interest" description="Disordered" evidence="1">
    <location>
        <begin position="1"/>
        <end position="31"/>
    </location>
</feature>
<keyword evidence="2" id="KW-0689">Ribosomal protein</keyword>
<evidence type="ECO:0000313" key="3">
    <source>
        <dbReference type="Proteomes" id="UP000034350"/>
    </source>
</evidence>
<dbReference type="VEuPathDB" id="MicrosporidiaDB:G9O61_00g006150"/>
<feature type="compositionally biased region" description="Polar residues" evidence="1">
    <location>
        <begin position="20"/>
        <end position="31"/>
    </location>
</feature>
<dbReference type="Proteomes" id="UP000034350">
    <property type="component" value="Unassembled WGS sequence"/>
</dbReference>
<proteinExistence type="predicted"/>
<protein>
    <submittedName>
        <fullName evidence="2">40s ribosomal protein s13</fullName>
    </submittedName>
</protein>
<dbReference type="VEuPathDB" id="MicrosporidiaDB:AAJ76_200058045"/>
<dbReference type="AlphaFoldDB" id="A0A0F9WGV2"/>
<dbReference type="GeneID" id="36319428"/>
<feature type="compositionally biased region" description="Basic residues" evidence="1">
    <location>
        <begin position="1"/>
        <end position="12"/>
    </location>
</feature>
<dbReference type="OrthoDB" id="2190075at2759"/>
<keyword evidence="3" id="KW-1185">Reference proteome</keyword>
<name>A0A0F9WGV2_9MICR</name>
<dbReference type="RefSeq" id="XP_024332273.1">
    <property type="nucleotide sequence ID" value="XM_024474505.1"/>
</dbReference>
<dbReference type="VEuPathDB" id="MicrosporidiaDB:NCER_100890"/>
<sequence>MPMKSQHKKNKKGTSETAKETFSPSGNENIINQQQLPVNDMSNTEINENCSVNDENPVEIKLDEATKRDLDSFNALNQKMFIAKYASLEDSTASIITLVKNIPSNKADKLIRYILKLTNFDIFEIEKLTLEKNRSFRQISTRVIYAYIISKYKEGITNNINILFKNTFLRRYKDVDPVIRAYSYEFLINFISLDQKLFNKHKGMLLYAIKDKQDIVRKSIISTMRSKNIFIKNLPLIELAKGDKNKNIRLEICKFILEQFLNDNYDEDTICDILKFNGGSEKFTNKEFQQLLCRSFKKMSQSDAIGAIHKFYTNCKDYLESLEIEYFECDCTKNCYLQILELQKKSLKISELFEFYKNNLNDLDSIIGLLNFSDIDNTEIFIKFIDEIIKNIRHNNDMKQFDKLCEFFKKCECDYKSIIENAINTVINIRDFRNVIIKYFDIEDFVRETDYLETQIYKNLWDIVNEEYTKLTKLTERQYDIFCAKDLCNLILYIHSQIKDSAINIDDLSSVCCDKKTALRVLYCDLIKIIDLDNSELLPFLYKFNEEGILEEQMYLIYKHIKDVKEFSNIFSVSKNKINYVVSFFKFLNVFDGKDFVDILSIAKIINLKFKDNEKRVIFKNIKNFIESSTNYICLDIFINKLNINECIVLESICKDSKFKDLLNKRINKTKGLYTTSEEKVTYL</sequence>
<reference evidence="2 3" key="1">
    <citation type="journal article" date="2015" name="Environ. Microbiol.">
        <title>Genome analyses suggest the presence of polyploidy and recent human-driven expansions in eight global populations of the honeybee pathogen Nosema ceranae.</title>
        <authorList>
            <person name="Pelin A."/>
            <person name="Selman M."/>
            <person name="Aris-Brosou S."/>
            <person name="Farinelli L."/>
            <person name="Corradi N."/>
        </authorList>
    </citation>
    <scope>NUCLEOTIDE SEQUENCE [LARGE SCALE GENOMIC DNA]</scope>
    <source>
        <strain evidence="2 3">PA08 1199</strain>
    </source>
</reference>
<gene>
    <name evidence="2" type="ORF">AAJ76_200058045</name>
</gene>
<evidence type="ECO:0000313" key="2">
    <source>
        <dbReference type="EMBL" id="KKO76531.1"/>
    </source>
</evidence>
<accession>A0A0F9WGV2</accession>
<dbReference type="EMBL" id="JPQZ01000002">
    <property type="protein sequence ID" value="KKO76531.1"/>
    <property type="molecule type" value="Genomic_DNA"/>
</dbReference>
<comment type="caution">
    <text evidence="2">The sequence shown here is derived from an EMBL/GenBank/DDBJ whole genome shotgun (WGS) entry which is preliminary data.</text>
</comment>
<dbReference type="GO" id="GO:0005840">
    <property type="term" value="C:ribosome"/>
    <property type="evidence" value="ECO:0007669"/>
    <property type="project" value="UniProtKB-KW"/>
</dbReference>